<dbReference type="GO" id="GO:0061710">
    <property type="term" value="F:L-threonylcarbamoyladenylate synthase"/>
    <property type="evidence" value="ECO:0007669"/>
    <property type="project" value="UniProtKB-EC"/>
</dbReference>
<dbReference type="PANTHER" id="PTHR17490">
    <property type="entry name" value="SUA5"/>
    <property type="match status" value="1"/>
</dbReference>
<dbReference type="GO" id="GO:0005737">
    <property type="term" value="C:cytoplasm"/>
    <property type="evidence" value="ECO:0007669"/>
    <property type="project" value="UniProtKB-SubCell"/>
</dbReference>
<evidence type="ECO:0000313" key="12">
    <source>
        <dbReference type="Proteomes" id="UP000053586"/>
    </source>
</evidence>
<evidence type="ECO:0000256" key="6">
    <source>
        <dbReference type="ARBA" id="ARBA00022741"/>
    </source>
</evidence>
<dbReference type="OrthoDB" id="9814580at2"/>
<reference evidence="11 12" key="2">
    <citation type="journal article" date="2017" name="Antonie Van Leeuwenhoek">
        <title>Rhizobium rhizosphaerae sp. nov., a novel species isolated from rice rhizosphere.</title>
        <authorList>
            <person name="Zhao J.J."/>
            <person name="Zhang J."/>
            <person name="Zhang R.J."/>
            <person name="Zhang C.W."/>
            <person name="Yin H.Q."/>
            <person name="Zhang X.X."/>
        </authorList>
    </citation>
    <scope>NUCLEOTIDE SEQUENCE [LARGE SCALE GENOMIC DNA]</scope>
    <source>
        <strain evidence="11 12">ACAM 611</strain>
    </source>
</reference>
<comment type="similarity">
    <text evidence="9">Belongs to the SUA5 family. TsaC subfamily.</text>
</comment>
<accession>H5TDU9</accession>
<dbReference type="GO" id="GO:0003725">
    <property type="term" value="F:double-stranded RNA binding"/>
    <property type="evidence" value="ECO:0007669"/>
    <property type="project" value="InterPro"/>
</dbReference>
<keyword evidence="5 9" id="KW-0548">Nucleotidyltransferase</keyword>
<keyword evidence="2 9" id="KW-0963">Cytoplasm</keyword>
<dbReference type="AlphaFoldDB" id="H5TDU9"/>
<reference evidence="11 12" key="1">
    <citation type="journal article" date="2012" name="J. Bacteriol.">
        <title>Genome sequence of proteorhodopsin-containing sea ice bacterium Glaciecola punicea ACAM 611T.</title>
        <authorList>
            <person name="Qin Q.-L."/>
            <person name="Xie B.-B."/>
            <person name="Shu Y.-L."/>
            <person name="Rong J.-C."/>
            <person name="Zhao D.-L."/>
            <person name="Zhang X.-Y."/>
            <person name="Chen X.-L."/>
            <person name="Zhou B.-C."/>
            <person name="Zhanga Y.-Z."/>
        </authorList>
    </citation>
    <scope>NUCLEOTIDE SEQUENCE [LARGE SCALE GENOMIC DNA]</scope>
    <source>
        <strain evidence="11 12">ACAM 611</strain>
    </source>
</reference>
<comment type="catalytic activity">
    <reaction evidence="8 9">
        <text>L-threonine + hydrogencarbonate + ATP = L-threonylcarbamoyladenylate + diphosphate + H2O</text>
        <dbReference type="Rhea" id="RHEA:36407"/>
        <dbReference type="ChEBI" id="CHEBI:15377"/>
        <dbReference type="ChEBI" id="CHEBI:17544"/>
        <dbReference type="ChEBI" id="CHEBI:30616"/>
        <dbReference type="ChEBI" id="CHEBI:33019"/>
        <dbReference type="ChEBI" id="CHEBI:57926"/>
        <dbReference type="ChEBI" id="CHEBI:73682"/>
        <dbReference type="EC" id="2.7.7.87"/>
    </reaction>
</comment>
<protein>
    <recommendedName>
        <fullName evidence="9">Threonylcarbamoyl-AMP synthase</fullName>
        <shortName evidence="9">TC-AMP synthase</shortName>
        <ecNumber evidence="9">2.7.7.87</ecNumber>
    </recommendedName>
    <alternativeName>
        <fullName evidence="9">L-threonylcarbamoyladenylate synthase</fullName>
    </alternativeName>
    <alternativeName>
        <fullName evidence="9">t(6)A37 threonylcarbamoyladenosine biosynthesis protein TsaC</fullName>
    </alternativeName>
    <alternativeName>
        <fullName evidence="9">tRNA threonylcarbamoyladenosine biosynthesis protein TsaC</fullName>
    </alternativeName>
</protein>
<name>H5TDU9_9ALTE</name>
<keyword evidence="4 9" id="KW-0819">tRNA processing</keyword>
<dbReference type="GO" id="GO:0005524">
    <property type="term" value="F:ATP binding"/>
    <property type="evidence" value="ECO:0007669"/>
    <property type="project" value="UniProtKB-UniRule"/>
</dbReference>
<dbReference type="eggNOG" id="COG0009">
    <property type="taxonomic scope" value="Bacteria"/>
</dbReference>
<dbReference type="GO" id="GO:0002949">
    <property type="term" value="P:tRNA threonylcarbamoyladenosine modification"/>
    <property type="evidence" value="ECO:0007669"/>
    <property type="project" value="UniProtKB-UniRule"/>
</dbReference>
<dbReference type="FunFam" id="3.90.870.10:FF:000004">
    <property type="entry name" value="Threonylcarbamoyl-AMP synthase"/>
    <property type="match status" value="1"/>
</dbReference>
<dbReference type="GO" id="GO:0000049">
    <property type="term" value="F:tRNA binding"/>
    <property type="evidence" value="ECO:0007669"/>
    <property type="project" value="TreeGrafter"/>
</dbReference>
<comment type="caution">
    <text evidence="11">The sequence shown here is derived from an EMBL/GenBank/DDBJ whole genome shotgun (WGS) entry which is preliminary data.</text>
</comment>
<evidence type="ECO:0000259" key="10">
    <source>
        <dbReference type="PROSITE" id="PS51163"/>
    </source>
</evidence>
<keyword evidence="12" id="KW-1185">Reference proteome</keyword>
<organism evidence="11 12">
    <name type="scientific">Glaciecola punicea ACAM 611</name>
    <dbReference type="NCBI Taxonomy" id="1121923"/>
    <lineage>
        <taxon>Bacteria</taxon>
        <taxon>Pseudomonadati</taxon>
        <taxon>Pseudomonadota</taxon>
        <taxon>Gammaproteobacteria</taxon>
        <taxon>Alteromonadales</taxon>
        <taxon>Alteromonadaceae</taxon>
        <taxon>Glaciecola</taxon>
    </lineage>
</organism>
<dbReference type="SUPFAM" id="SSF55821">
    <property type="entry name" value="YrdC/RibB"/>
    <property type="match status" value="1"/>
</dbReference>
<dbReference type="PANTHER" id="PTHR17490:SF18">
    <property type="entry name" value="THREONYLCARBAMOYL-AMP SYNTHASE"/>
    <property type="match status" value="1"/>
</dbReference>
<evidence type="ECO:0000256" key="4">
    <source>
        <dbReference type="ARBA" id="ARBA00022694"/>
    </source>
</evidence>
<evidence type="ECO:0000256" key="7">
    <source>
        <dbReference type="ARBA" id="ARBA00022840"/>
    </source>
</evidence>
<evidence type="ECO:0000313" key="11">
    <source>
        <dbReference type="EMBL" id="GAB56476.1"/>
    </source>
</evidence>
<dbReference type="STRING" id="56804.BAE46_08555"/>
<dbReference type="EC" id="2.7.7.87" evidence="9"/>
<comment type="subcellular location">
    <subcellularLocation>
        <location evidence="1 9">Cytoplasm</location>
    </subcellularLocation>
</comment>
<evidence type="ECO:0000256" key="5">
    <source>
        <dbReference type="ARBA" id="ARBA00022695"/>
    </source>
</evidence>
<dbReference type="PROSITE" id="PS51163">
    <property type="entry name" value="YRDC"/>
    <property type="match status" value="1"/>
</dbReference>
<dbReference type="GO" id="GO:0006450">
    <property type="term" value="P:regulation of translational fidelity"/>
    <property type="evidence" value="ECO:0007669"/>
    <property type="project" value="TreeGrafter"/>
</dbReference>
<comment type="function">
    <text evidence="9">Required for the formation of a threonylcarbamoyl group on adenosine at position 37 (t(6)A37) in tRNAs that read codons beginning with adenine. Catalyzes the conversion of L-threonine, HCO(3)(-)/CO(2) and ATP to give threonylcarbamoyl-AMP (TC-AMP) as the acyladenylate intermediate, with the release of diphosphate.</text>
</comment>
<dbReference type="Pfam" id="PF01300">
    <property type="entry name" value="Sua5_yciO_yrdC"/>
    <property type="match status" value="1"/>
</dbReference>
<dbReference type="InterPro" id="IPR006070">
    <property type="entry name" value="Sua5-like_dom"/>
</dbReference>
<evidence type="ECO:0000256" key="9">
    <source>
        <dbReference type="HAMAP-Rule" id="MF_01852"/>
    </source>
</evidence>
<dbReference type="Proteomes" id="UP000053586">
    <property type="component" value="Unassembled WGS sequence"/>
</dbReference>
<dbReference type="InterPro" id="IPR023535">
    <property type="entry name" value="TC-AMP_synthase"/>
</dbReference>
<proteinExistence type="inferred from homology"/>
<dbReference type="EMBL" id="BAET01000030">
    <property type="protein sequence ID" value="GAB56476.1"/>
    <property type="molecule type" value="Genomic_DNA"/>
</dbReference>
<feature type="domain" description="YrdC-like" evidence="10">
    <location>
        <begin position="8"/>
        <end position="190"/>
    </location>
</feature>
<gene>
    <name evidence="9" type="primary">tsaC</name>
    <name evidence="11" type="synonym">rimN</name>
    <name evidence="11" type="ORF">GPUN_2361</name>
</gene>
<dbReference type="Gene3D" id="3.90.870.10">
    <property type="entry name" value="DHBP synthase"/>
    <property type="match status" value="1"/>
</dbReference>
<dbReference type="InterPro" id="IPR050156">
    <property type="entry name" value="TC-AMP_synthase_SUA5"/>
</dbReference>
<dbReference type="InterPro" id="IPR017945">
    <property type="entry name" value="DHBP_synth_RibB-like_a/b_dom"/>
</dbReference>
<evidence type="ECO:0000256" key="1">
    <source>
        <dbReference type="ARBA" id="ARBA00004496"/>
    </source>
</evidence>
<dbReference type="RefSeq" id="WP_006006656.1">
    <property type="nucleotide sequence ID" value="NZ_BAET01000030.1"/>
</dbReference>
<evidence type="ECO:0000256" key="2">
    <source>
        <dbReference type="ARBA" id="ARBA00022490"/>
    </source>
</evidence>
<evidence type="ECO:0000256" key="8">
    <source>
        <dbReference type="ARBA" id="ARBA00048366"/>
    </source>
</evidence>
<sequence length="190" mass="20851">MTTQLLKQDVLQTLSTWYANGQVFAYPTEAVFGLGCDPLNKEAVYKILSLKSREVEKGMILIASEFSQIAPYVLFDTLDQSAQSQILATWPGPVTWLLPKSPKTPDWISGDSAMLAVRISRHPLVVQMCQHLGKPLVSTSANPAGEMPAKSEQEVRDYFGKDLPVVAGALGEQTSPSKIFHSLTMETIRA</sequence>
<dbReference type="HAMAP" id="MF_01852">
    <property type="entry name" value="TsaC"/>
    <property type="match status" value="1"/>
</dbReference>
<evidence type="ECO:0000256" key="3">
    <source>
        <dbReference type="ARBA" id="ARBA00022679"/>
    </source>
</evidence>
<keyword evidence="6 9" id="KW-0547">Nucleotide-binding</keyword>
<keyword evidence="7 9" id="KW-0067">ATP-binding</keyword>
<keyword evidence="3 9" id="KW-0808">Transferase</keyword>